<gene>
    <name evidence="1" type="primary">AVEN_127801_1</name>
    <name evidence="1" type="ORF">CEXT_335951</name>
</gene>
<evidence type="ECO:0000313" key="1">
    <source>
        <dbReference type="EMBL" id="GIY50481.1"/>
    </source>
</evidence>
<comment type="caution">
    <text evidence="1">The sequence shown here is derived from an EMBL/GenBank/DDBJ whole genome shotgun (WGS) entry which is preliminary data.</text>
</comment>
<evidence type="ECO:0000313" key="2">
    <source>
        <dbReference type="Proteomes" id="UP001054945"/>
    </source>
</evidence>
<organism evidence="1 2">
    <name type="scientific">Caerostris extrusa</name>
    <name type="common">Bark spider</name>
    <name type="synonym">Caerostris bankana</name>
    <dbReference type="NCBI Taxonomy" id="172846"/>
    <lineage>
        <taxon>Eukaryota</taxon>
        <taxon>Metazoa</taxon>
        <taxon>Ecdysozoa</taxon>
        <taxon>Arthropoda</taxon>
        <taxon>Chelicerata</taxon>
        <taxon>Arachnida</taxon>
        <taxon>Araneae</taxon>
        <taxon>Araneomorphae</taxon>
        <taxon>Entelegynae</taxon>
        <taxon>Araneoidea</taxon>
        <taxon>Araneidae</taxon>
        <taxon>Caerostris</taxon>
    </lineage>
</organism>
<reference evidence="1 2" key="1">
    <citation type="submission" date="2021-06" db="EMBL/GenBank/DDBJ databases">
        <title>Caerostris extrusa draft genome.</title>
        <authorList>
            <person name="Kono N."/>
            <person name="Arakawa K."/>
        </authorList>
    </citation>
    <scope>NUCLEOTIDE SEQUENCE [LARGE SCALE GENOMIC DNA]</scope>
</reference>
<dbReference type="AlphaFoldDB" id="A0AAV4TXX7"/>
<protein>
    <recommendedName>
        <fullName evidence="3">VWFC domain-containing protein</fullName>
    </recommendedName>
</protein>
<sequence>MLERDSRKLKQGCIPIYHEKTCCPIDYHCADDDFDFKPNRGASFKSDDDEDEMCFFESRYYPIGHVLDIKHPTNCVTCTCKTPPDFTCIHSSCPPPPNNDYTNCRAVYKPHSCCPDYTCEEKANRTKTDKIYIDVQFKNSLNGMKLIQIMSLVYKYHLVRCVQIRFAREPIAGWLSRRTAARFAAASPAACPAPPMCQPENPDNECSGCICQINSTALFDFENTKKEEQLNEEKQKDSFQQLTQECKKTQCSSDERCMLVEQKCDKEPCLPIPKCEKVSFGCGQSSCPEGCAEMGSYESNCPLCYCKEQIKGNFSQDLHVPYSVVNNTVLLNRFRATVT</sequence>
<accession>A0AAV4TXX7</accession>
<dbReference type="EMBL" id="BPLR01011983">
    <property type="protein sequence ID" value="GIY50481.1"/>
    <property type="molecule type" value="Genomic_DNA"/>
</dbReference>
<evidence type="ECO:0008006" key="3">
    <source>
        <dbReference type="Google" id="ProtNLM"/>
    </source>
</evidence>
<keyword evidence="2" id="KW-1185">Reference proteome</keyword>
<proteinExistence type="predicted"/>
<name>A0AAV4TXX7_CAEEX</name>
<dbReference type="Proteomes" id="UP001054945">
    <property type="component" value="Unassembled WGS sequence"/>
</dbReference>